<evidence type="ECO:0000256" key="3">
    <source>
        <dbReference type="ARBA" id="ARBA00023172"/>
    </source>
</evidence>
<evidence type="ECO:0000313" key="8">
    <source>
        <dbReference type="Proteomes" id="UP000006420"/>
    </source>
</evidence>
<accession>F8X417</accession>
<dbReference type="PANTHER" id="PTHR30349:SF90">
    <property type="entry name" value="TYROSINE RECOMBINASE XERD"/>
    <property type="match status" value="1"/>
</dbReference>
<evidence type="ECO:0000259" key="5">
    <source>
        <dbReference type="PROSITE" id="PS51898"/>
    </source>
</evidence>
<dbReference type="STRING" id="742767.HMPREF9456_02976"/>
<dbReference type="EMBL" id="ADLW01000017">
    <property type="protein sequence ID" value="EGK05212.1"/>
    <property type="molecule type" value="Genomic_DNA"/>
</dbReference>
<dbReference type="eggNOG" id="COG4974">
    <property type="taxonomic scope" value="Bacteria"/>
</dbReference>
<dbReference type="InterPro" id="IPR002104">
    <property type="entry name" value="Integrase_catalytic"/>
</dbReference>
<dbReference type="AlphaFoldDB" id="F8X417"/>
<protein>
    <recommendedName>
        <fullName evidence="9">Tyr recombinase domain-containing protein</fullName>
    </recommendedName>
</protein>
<evidence type="ECO:0000259" key="6">
    <source>
        <dbReference type="PROSITE" id="PS51900"/>
    </source>
</evidence>
<keyword evidence="3" id="KW-0233">DNA recombination</keyword>
<reference evidence="7 8" key="1">
    <citation type="submission" date="2011-04" db="EMBL/GenBank/DDBJ databases">
        <title>The Genome Sequence of Dysgonomonas mossii DSM 22836.</title>
        <authorList>
            <consortium name="The Broad Institute Genome Sequencing Platform"/>
            <person name="Earl A."/>
            <person name="Ward D."/>
            <person name="Feldgarden M."/>
            <person name="Gevers D."/>
            <person name="Pudlo N."/>
            <person name="Martens E."/>
            <person name="Allen-Vercoe E."/>
            <person name="Young S.K."/>
            <person name="Zeng Q."/>
            <person name="Gargeya S."/>
            <person name="Fitzgerald M."/>
            <person name="Haas B."/>
            <person name="Abouelleil A."/>
            <person name="Alvarado L."/>
            <person name="Arachchi H.M."/>
            <person name="Berlin A."/>
            <person name="Brown A."/>
            <person name="Chapman S.B."/>
            <person name="Chen Z."/>
            <person name="Dunbar C."/>
            <person name="Freedman E."/>
            <person name="Gearin G."/>
            <person name="Gellesch M."/>
            <person name="Goldberg J."/>
            <person name="Griggs A."/>
            <person name="Gujja S."/>
            <person name="Heiman D."/>
            <person name="Howarth C."/>
            <person name="Larson L."/>
            <person name="Lui A."/>
            <person name="MacDonald P.J.P."/>
            <person name="Mehta T."/>
            <person name="Montmayeur A."/>
            <person name="Murphy C."/>
            <person name="Neiman D."/>
            <person name="Pearson M."/>
            <person name="Priest M."/>
            <person name="Roberts A."/>
            <person name="Saif S."/>
            <person name="Shea T."/>
            <person name="Shenoy N."/>
            <person name="Sisk P."/>
            <person name="Stolte C."/>
            <person name="Sykes S."/>
            <person name="Yandava C."/>
            <person name="Wortman J."/>
            <person name="Nusbaum C."/>
            <person name="Birren B."/>
        </authorList>
    </citation>
    <scope>NUCLEOTIDE SEQUENCE [LARGE SCALE GENOMIC DNA]</scope>
    <source>
        <strain evidence="7 8">DSM 22836</strain>
    </source>
</reference>
<keyword evidence="2 4" id="KW-0238">DNA-binding</keyword>
<dbReference type="InterPro" id="IPR011010">
    <property type="entry name" value="DNA_brk_join_enz"/>
</dbReference>
<dbReference type="CDD" id="cd01188">
    <property type="entry name" value="INT_RitA_C_like"/>
    <property type="match status" value="1"/>
</dbReference>
<dbReference type="InterPro" id="IPR050090">
    <property type="entry name" value="Tyrosine_recombinase_XerCD"/>
</dbReference>
<dbReference type="PANTHER" id="PTHR30349">
    <property type="entry name" value="PHAGE INTEGRASE-RELATED"/>
    <property type="match status" value="1"/>
</dbReference>
<feature type="domain" description="Tyr recombinase" evidence="5">
    <location>
        <begin position="206"/>
        <end position="391"/>
    </location>
</feature>
<dbReference type="PROSITE" id="PS51900">
    <property type="entry name" value="CB"/>
    <property type="match status" value="1"/>
</dbReference>
<dbReference type="SUPFAM" id="SSF56349">
    <property type="entry name" value="DNA breaking-rejoining enzymes"/>
    <property type="match status" value="1"/>
</dbReference>
<name>F8X417_9BACT</name>
<dbReference type="Pfam" id="PF00589">
    <property type="entry name" value="Phage_integrase"/>
    <property type="match status" value="1"/>
</dbReference>
<dbReference type="InterPro" id="IPR013762">
    <property type="entry name" value="Integrase-like_cat_sf"/>
</dbReference>
<dbReference type="Proteomes" id="UP000006420">
    <property type="component" value="Unassembled WGS sequence"/>
</dbReference>
<dbReference type="InterPro" id="IPR044068">
    <property type="entry name" value="CB"/>
</dbReference>
<feature type="domain" description="Core-binding (CB)" evidence="6">
    <location>
        <begin position="109"/>
        <end position="183"/>
    </location>
</feature>
<evidence type="ECO:0000313" key="7">
    <source>
        <dbReference type="EMBL" id="EGK05212.1"/>
    </source>
</evidence>
<dbReference type="GO" id="GO:0015074">
    <property type="term" value="P:DNA integration"/>
    <property type="evidence" value="ECO:0007669"/>
    <property type="project" value="UniProtKB-KW"/>
</dbReference>
<dbReference type="HOGENOM" id="CLU_027562_23_4_10"/>
<proteinExistence type="predicted"/>
<evidence type="ECO:0000256" key="4">
    <source>
        <dbReference type="PROSITE-ProRule" id="PRU01248"/>
    </source>
</evidence>
<gene>
    <name evidence="7" type="ORF">HMPREF9456_02976</name>
</gene>
<dbReference type="GO" id="GO:0006310">
    <property type="term" value="P:DNA recombination"/>
    <property type="evidence" value="ECO:0007669"/>
    <property type="project" value="UniProtKB-KW"/>
</dbReference>
<dbReference type="GO" id="GO:0003677">
    <property type="term" value="F:DNA binding"/>
    <property type="evidence" value="ECO:0007669"/>
    <property type="project" value="UniProtKB-UniRule"/>
</dbReference>
<evidence type="ECO:0008006" key="9">
    <source>
        <dbReference type="Google" id="ProtNLM"/>
    </source>
</evidence>
<organism evidence="7 8">
    <name type="scientific">Dysgonomonas mossii DSM 22836</name>
    <dbReference type="NCBI Taxonomy" id="742767"/>
    <lineage>
        <taxon>Bacteria</taxon>
        <taxon>Pseudomonadati</taxon>
        <taxon>Bacteroidota</taxon>
        <taxon>Bacteroidia</taxon>
        <taxon>Bacteroidales</taxon>
        <taxon>Dysgonomonadaceae</taxon>
        <taxon>Dysgonomonas</taxon>
    </lineage>
</organism>
<keyword evidence="1" id="KW-0229">DNA integration</keyword>
<dbReference type="InterPro" id="IPR010998">
    <property type="entry name" value="Integrase_recombinase_N"/>
</dbReference>
<evidence type="ECO:0000256" key="2">
    <source>
        <dbReference type="ARBA" id="ARBA00023125"/>
    </source>
</evidence>
<evidence type="ECO:0000256" key="1">
    <source>
        <dbReference type="ARBA" id="ARBA00022908"/>
    </source>
</evidence>
<dbReference type="OrthoDB" id="9785687at2"/>
<dbReference type="Gene3D" id="1.10.150.130">
    <property type="match status" value="1"/>
</dbReference>
<keyword evidence="8" id="KW-1185">Reference proteome</keyword>
<dbReference type="Gene3D" id="1.10.443.10">
    <property type="entry name" value="Intergrase catalytic core"/>
    <property type="match status" value="1"/>
</dbReference>
<comment type="caution">
    <text evidence="7">The sequence shown here is derived from an EMBL/GenBank/DDBJ whole genome shotgun (WGS) entry which is preliminary data.</text>
</comment>
<dbReference type="PROSITE" id="PS51898">
    <property type="entry name" value="TYR_RECOMBINASE"/>
    <property type="match status" value="1"/>
</dbReference>
<sequence>MGLDSLIENCISFFQKNRYRSGSITDYEVLWNVGIRSYMSKHNLDLYNPNVGQAFLEEVTCNRSLEELSYRERSKIRSIRILDDYLLYGYIRKRGKEPVKYLLDGTIGIEMQKYINHVVYARRSKSTIQTYKQHLSYFLKYLNNNGIYDANLIKECHILKYISARSDKSNALAIIKRLLNFWYKNGIIQEDVNDYLKNYHIPIQEKIRSFYLIDEVKKIEQSVDRGSAIGRRNYAMLLLATRLGLRATDIARLSFSSIDWVKNEIVINQHKTEREVRLPLLTDIGNALIEYIKNGRPISESKQIFLVGHAPFIDASAKVISGALGTLVTQSGVSIGNRHHGPHSMRHSLATTMMDCGTPIPVISSVLGHKSSNTTAKYINIDIESLLKCAMPVPPVDDSFYLQKGGAFYE</sequence>